<feature type="region of interest" description="Disordered" evidence="1">
    <location>
        <begin position="27"/>
        <end position="52"/>
    </location>
</feature>
<dbReference type="OrthoDB" id="5138418at2759"/>
<feature type="region of interest" description="Disordered" evidence="1">
    <location>
        <begin position="283"/>
        <end position="349"/>
    </location>
</feature>
<feature type="compositionally biased region" description="Low complexity" evidence="1">
    <location>
        <begin position="431"/>
        <end position="444"/>
    </location>
</feature>
<evidence type="ECO:0000313" key="2">
    <source>
        <dbReference type="EMBL" id="KAG5916198.1"/>
    </source>
</evidence>
<dbReference type="Proteomes" id="UP000811619">
    <property type="component" value="Unassembled WGS sequence"/>
</dbReference>
<proteinExistence type="predicted"/>
<feature type="region of interest" description="Disordered" evidence="1">
    <location>
        <begin position="365"/>
        <end position="474"/>
    </location>
</feature>
<feature type="region of interest" description="Disordered" evidence="1">
    <location>
        <begin position="137"/>
        <end position="166"/>
    </location>
</feature>
<feature type="region of interest" description="Disordered" evidence="1">
    <location>
        <begin position="204"/>
        <end position="248"/>
    </location>
</feature>
<name>A0A8K0NEY7_9HYPO</name>
<sequence>MTLSSSFHMPGAFHTDSYHQGLFRPPASSASSSAYVPPSRSSGEALSSKRKRAREDIRHFEFASTQGDGALVDHGKLNSNNPSTLLISPAGRHVAQSGRSYILAGQLNTPCGGPADGELLAESVSSDTDYRKALGSRRSRDDLDAAQTSGPTSLFHLPQQPKRPSPGWSTLAFSTLGGVVGKMWEFCKAGAFKGFHAGGGRGFEPSSGQAVLPADGATPDLSGHSNDDHDGDQDRQRIPGHFPEGDCFHDQEANAESRLRGGASNPLVHSAKRRQTAAMGELGRNWIVVKDQEPSDDTSGSPTTGRNSYSSSSLRNRNQGPSAVTGRRITSPSHRRASGRLADAAPYRASPRTPILNNVFVAPSPSTVEHPRPTSSASFASPRFSSPTKPAGMTPTIAASIASPASVTPTTPRGHRRRRSTNSSPQILTHGRTQSSASTASSRGAADDVENSPRLTSEAKQLAARRQREERDTDVKIAAFNKQLKDMIRQGKEALGTTIEVDNEGVEDGGWEDY</sequence>
<comment type="caution">
    <text evidence="2">The sequence shown here is derived from an EMBL/GenBank/DDBJ whole genome shotgun (WGS) entry which is preliminary data.</text>
</comment>
<accession>A0A8K0NEY7</accession>
<reference evidence="2" key="1">
    <citation type="journal article" date="2020" name="bioRxiv">
        <title>Whole genome comparisons of ergot fungi reveals the divergence and evolution of species within the genus Claviceps are the result of varying mechanisms driving genome evolution and host range expansion.</title>
        <authorList>
            <person name="Wyka S.A."/>
            <person name="Mondo S.J."/>
            <person name="Liu M."/>
            <person name="Dettman J."/>
            <person name="Nalam V."/>
            <person name="Broders K.D."/>
        </authorList>
    </citation>
    <scope>NUCLEOTIDE SEQUENCE</scope>
    <source>
        <strain evidence="2">CCC 489</strain>
    </source>
</reference>
<feature type="compositionally biased region" description="Low complexity" evidence="1">
    <location>
        <begin position="27"/>
        <end position="42"/>
    </location>
</feature>
<evidence type="ECO:0000313" key="3">
    <source>
        <dbReference type="Proteomes" id="UP000811619"/>
    </source>
</evidence>
<gene>
    <name evidence="2" type="ORF">E4U42_007774</name>
</gene>
<protein>
    <submittedName>
        <fullName evidence="2">Uncharacterized protein</fullName>
    </submittedName>
</protein>
<feature type="compositionally biased region" description="Basic and acidic residues" evidence="1">
    <location>
        <begin position="225"/>
        <end position="248"/>
    </location>
</feature>
<dbReference type="AlphaFoldDB" id="A0A8K0NEY7"/>
<feature type="compositionally biased region" description="Low complexity" evidence="1">
    <location>
        <begin position="373"/>
        <end position="412"/>
    </location>
</feature>
<feature type="compositionally biased region" description="Low complexity" evidence="1">
    <location>
        <begin position="306"/>
        <end position="318"/>
    </location>
</feature>
<dbReference type="EMBL" id="SRPY01000912">
    <property type="protein sequence ID" value="KAG5916198.1"/>
    <property type="molecule type" value="Genomic_DNA"/>
</dbReference>
<evidence type="ECO:0000256" key="1">
    <source>
        <dbReference type="SAM" id="MobiDB-lite"/>
    </source>
</evidence>
<keyword evidence="3" id="KW-1185">Reference proteome</keyword>
<organism evidence="2 3">
    <name type="scientific">Claviceps africana</name>
    <dbReference type="NCBI Taxonomy" id="83212"/>
    <lineage>
        <taxon>Eukaryota</taxon>
        <taxon>Fungi</taxon>
        <taxon>Dikarya</taxon>
        <taxon>Ascomycota</taxon>
        <taxon>Pezizomycotina</taxon>
        <taxon>Sordariomycetes</taxon>
        <taxon>Hypocreomycetidae</taxon>
        <taxon>Hypocreales</taxon>
        <taxon>Clavicipitaceae</taxon>
        <taxon>Claviceps</taxon>
    </lineage>
</organism>